<organism evidence="2">
    <name type="scientific">Pseudomonas marincola</name>
    <dbReference type="NCBI Taxonomy" id="437900"/>
    <lineage>
        <taxon>Bacteria</taxon>
        <taxon>Pseudomonadati</taxon>
        <taxon>Pseudomonadota</taxon>
        <taxon>Gammaproteobacteria</taxon>
        <taxon>Pseudomonadales</taxon>
        <taxon>Pseudomonadaceae</taxon>
        <taxon>Pseudomonas</taxon>
    </lineage>
</organism>
<feature type="coiled-coil region" evidence="1">
    <location>
        <begin position="24"/>
        <end position="77"/>
    </location>
</feature>
<evidence type="ECO:0000256" key="1">
    <source>
        <dbReference type="SAM" id="Coils"/>
    </source>
</evidence>
<evidence type="ECO:0000313" key="2">
    <source>
        <dbReference type="EMBL" id="VEV98182.1"/>
    </source>
</evidence>
<keyword evidence="1" id="KW-0175">Coiled coil</keyword>
<proteinExistence type="predicted"/>
<sequence>MSEVKRFAMFGQHLEESGGQFVYASDYDKQAQEIERLTAELEQLKSESFESLYNAAVDDLDAALAELEQVKKAQGQEVPEECPHMIVFDDADRENEVFAGAGARPAALRRWAQISTAWNAHLFVRTASNSRDDKLPCATLTAPPAIPTTQVLVERELLERVERYFSGFVSDEPPAYALGSNGLATIRAILSRKGGDV</sequence>
<accession>A0A653E8S1</accession>
<name>A0A653E8S1_9PSED</name>
<dbReference type="EMBL" id="LR215729">
    <property type="protein sequence ID" value="VEV98182.1"/>
    <property type="molecule type" value="Genomic_DNA"/>
</dbReference>
<gene>
    <name evidence="2" type="ORF">PMYSY11_3138</name>
</gene>
<protein>
    <submittedName>
        <fullName evidence="2">Uncharacterized protein</fullName>
    </submittedName>
</protein>
<reference evidence="2" key="1">
    <citation type="submission" date="2019-02" db="EMBL/GenBank/DDBJ databases">
        <authorList>
            <consortium name="Genoscope - CEA"/>
            <person name="William W."/>
        </authorList>
    </citation>
    <scope>NUCLEOTIDE SEQUENCE [LARGE SCALE GENOMIC DNA]</scope>
    <source>
        <strain evidence="2">YSy11</strain>
    </source>
</reference>
<dbReference type="AlphaFoldDB" id="A0A653E8S1"/>
<dbReference type="RefSeq" id="WP_172970674.1">
    <property type="nucleotide sequence ID" value="NZ_LR215729.2"/>
</dbReference>